<dbReference type="InterPro" id="IPR014995">
    <property type="entry name" value="DUF1844"/>
</dbReference>
<dbReference type="Pfam" id="PF08899">
    <property type="entry name" value="DUF1844"/>
    <property type="match status" value="1"/>
</dbReference>
<evidence type="ECO:0000256" key="1">
    <source>
        <dbReference type="SAM" id="MobiDB-lite"/>
    </source>
</evidence>
<dbReference type="HOGENOM" id="CLU_136189_0_0_0"/>
<feature type="compositionally biased region" description="Low complexity" evidence="1">
    <location>
        <begin position="38"/>
        <end position="47"/>
    </location>
</feature>
<dbReference type="STRING" id="756272.Plabr_0645"/>
<dbReference type="eggNOG" id="ENOG50334IY">
    <property type="taxonomic scope" value="Bacteria"/>
</dbReference>
<evidence type="ECO:0000313" key="3">
    <source>
        <dbReference type="Proteomes" id="UP000006860"/>
    </source>
</evidence>
<reference evidence="3" key="1">
    <citation type="submission" date="2011-02" db="EMBL/GenBank/DDBJ databases">
        <title>The complete genome of Planctomyces brasiliensis DSM 5305.</title>
        <authorList>
            <person name="Lucas S."/>
            <person name="Copeland A."/>
            <person name="Lapidus A."/>
            <person name="Bruce D."/>
            <person name="Goodwin L."/>
            <person name="Pitluck S."/>
            <person name="Kyrpides N."/>
            <person name="Mavromatis K."/>
            <person name="Pagani I."/>
            <person name="Ivanova N."/>
            <person name="Ovchinnikova G."/>
            <person name="Lu M."/>
            <person name="Detter J.C."/>
            <person name="Han C."/>
            <person name="Land M."/>
            <person name="Hauser L."/>
            <person name="Markowitz V."/>
            <person name="Cheng J.-F."/>
            <person name="Hugenholtz P."/>
            <person name="Woyke T."/>
            <person name="Wu D."/>
            <person name="Tindall B."/>
            <person name="Pomrenke H.G."/>
            <person name="Brambilla E."/>
            <person name="Klenk H.-P."/>
            <person name="Eisen J.A."/>
        </authorList>
    </citation>
    <scope>NUCLEOTIDE SEQUENCE [LARGE SCALE GENOMIC DNA]</scope>
    <source>
        <strain evidence="3">ATCC 49424 / DSM 5305 / JCM 21570 / IAM 15109 / NBRC 103401 / IFAM 1448</strain>
    </source>
</reference>
<evidence type="ECO:0000313" key="2">
    <source>
        <dbReference type="EMBL" id="ADY58272.1"/>
    </source>
</evidence>
<name>F0SFY3_RUBBR</name>
<sequence length="142" mass="15383">MSEEQPQEKPSIVTDEDWKTRVKQEDAEAEARLKGEQAAEQSESGEAAAGGGPKIDASQLPPASFSLIVSIFSTQAMSAMGLLPNPMTGKAEPEPALAKHYIDLLGVLEDKSKGNLDEAEAKQVEQTLHELRMVFMQTMQGK</sequence>
<feature type="compositionally biased region" description="Basic and acidic residues" evidence="1">
    <location>
        <begin position="16"/>
        <end position="37"/>
    </location>
</feature>
<dbReference type="Proteomes" id="UP000006860">
    <property type="component" value="Chromosome"/>
</dbReference>
<dbReference type="KEGG" id="pbs:Plabr_0645"/>
<organism evidence="2 3">
    <name type="scientific">Rubinisphaera brasiliensis (strain ATCC 49424 / DSM 5305 / JCM 21570 / IAM 15109 / NBRC 103401 / IFAM 1448)</name>
    <name type="common">Planctomyces brasiliensis</name>
    <dbReference type="NCBI Taxonomy" id="756272"/>
    <lineage>
        <taxon>Bacteria</taxon>
        <taxon>Pseudomonadati</taxon>
        <taxon>Planctomycetota</taxon>
        <taxon>Planctomycetia</taxon>
        <taxon>Planctomycetales</taxon>
        <taxon>Planctomycetaceae</taxon>
        <taxon>Rubinisphaera</taxon>
    </lineage>
</organism>
<dbReference type="AlphaFoldDB" id="F0SFY3"/>
<proteinExistence type="predicted"/>
<feature type="region of interest" description="Disordered" evidence="1">
    <location>
        <begin position="1"/>
        <end position="59"/>
    </location>
</feature>
<keyword evidence="3" id="KW-1185">Reference proteome</keyword>
<evidence type="ECO:0008006" key="4">
    <source>
        <dbReference type="Google" id="ProtNLM"/>
    </source>
</evidence>
<dbReference type="RefSeq" id="WP_013627015.1">
    <property type="nucleotide sequence ID" value="NC_015174.1"/>
</dbReference>
<gene>
    <name evidence="2" type="ordered locus">Plabr_0645</name>
</gene>
<accession>F0SFY3</accession>
<protein>
    <recommendedName>
        <fullName evidence="4">DUF1844 domain-containing protein</fullName>
    </recommendedName>
</protein>
<dbReference type="EMBL" id="CP002546">
    <property type="protein sequence ID" value="ADY58272.1"/>
    <property type="molecule type" value="Genomic_DNA"/>
</dbReference>